<evidence type="ECO:0000256" key="6">
    <source>
        <dbReference type="SAM" id="SignalP"/>
    </source>
</evidence>
<dbReference type="KEGG" id="kmn:HW532_07890"/>
<keyword evidence="5" id="KW-0574">Periplasm</keyword>
<dbReference type="RefSeq" id="WP_213163864.1">
    <property type="nucleotide sequence ID" value="NZ_CP058214.1"/>
</dbReference>
<evidence type="ECO:0000256" key="1">
    <source>
        <dbReference type="ARBA" id="ARBA00004418"/>
    </source>
</evidence>
<dbReference type="GO" id="GO:0015888">
    <property type="term" value="P:thiamine transport"/>
    <property type="evidence" value="ECO:0007669"/>
    <property type="project" value="TreeGrafter"/>
</dbReference>
<dbReference type="EMBL" id="CP058214">
    <property type="protein sequence ID" value="QPC42629.1"/>
    <property type="molecule type" value="Genomic_DNA"/>
</dbReference>
<evidence type="ECO:0000256" key="2">
    <source>
        <dbReference type="ARBA" id="ARBA00008520"/>
    </source>
</evidence>
<comment type="similarity">
    <text evidence="2">Belongs to the bacterial solute-binding protein 1 family.</text>
</comment>
<dbReference type="Proteomes" id="UP000593594">
    <property type="component" value="Chromosome"/>
</dbReference>
<keyword evidence="4 6" id="KW-0732">Signal</keyword>
<evidence type="ECO:0000256" key="5">
    <source>
        <dbReference type="ARBA" id="ARBA00022764"/>
    </source>
</evidence>
<gene>
    <name evidence="7" type="ORF">HW532_07890</name>
</gene>
<evidence type="ECO:0000313" key="7">
    <source>
        <dbReference type="EMBL" id="QPC42629.1"/>
    </source>
</evidence>
<organism evidence="7 8">
    <name type="scientific">Kaustia mangrovi</name>
    <dbReference type="NCBI Taxonomy" id="2593653"/>
    <lineage>
        <taxon>Bacteria</taxon>
        <taxon>Pseudomonadati</taxon>
        <taxon>Pseudomonadota</taxon>
        <taxon>Alphaproteobacteria</taxon>
        <taxon>Hyphomicrobiales</taxon>
        <taxon>Parvibaculaceae</taxon>
        <taxon>Kaustia</taxon>
    </lineage>
</organism>
<proteinExistence type="inferred from homology"/>
<reference evidence="7 8" key="1">
    <citation type="submission" date="2020-06" db="EMBL/GenBank/DDBJ databases">
        <title>Genome sequence of 2 isolates from Red Sea Mangroves.</title>
        <authorList>
            <person name="Sefrji F."/>
            <person name="Michoud G."/>
            <person name="Merlino G."/>
            <person name="Daffonchio D."/>
        </authorList>
    </citation>
    <scope>NUCLEOTIDE SEQUENCE [LARGE SCALE GENOMIC DNA]</scope>
    <source>
        <strain evidence="7 8">R1DC25</strain>
    </source>
</reference>
<dbReference type="InterPro" id="IPR006059">
    <property type="entry name" value="SBP"/>
</dbReference>
<protein>
    <submittedName>
        <fullName evidence="7">ABC transporter substrate-binding protein</fullName>
    </submittedName>
</protein>
<dbReference type="Gene3D" id="3.40.190.10">
    <property type="entry name" value="Periplasmic binding protein-like II"/>
    <property type="match status" value="2"/>
</dbReference>
<name>A0A7S8HBM5_9HYPH</name>
<dbReference type="GO" id="GO:0030976">
    <property type="term" value="F:thiamine pyrophosphate binding"/>
    <property type="evidence" value="ECO:0007669"/>
    <property type="project" value="TreeGrafter"/>
</dbReference>
<evidence type="ECO:0000313" key="8">
    <source>
        <dbReference type="Proteomes" id="UP000593594"/>
    </source>
</evidence>
<dbReference type="PANTHER" id="PTHR30006">
    <property type="entry name" value="THIAMINE-BINDING PERIPLASMIC PROTEIN-RELATED"/>
    <property type="match status" value="1"/>
</dbReference>
<dbReference type="SUPFAM" id="SSF53850">
    <property type="entry name" value="Periplasmic binding protein-like II"/>
    <property type="match status" value="1"/>
</dbReference>
<dbReference type="CDD" id="cd13589">
    <property type="entry name" value="PBP2_polyamine_RpCGA009"/>
    <property type="match status" value="1"/>
</dbReference>
<dbReference type="GO" id="GO:0030975">
    <property type="term" value="F:thiamine binding"/>
    <property type="evidence" value="ECO:0007669"/>
    <property type="project" value="TreeGrafter"/>
</dbReference>
<feature type="signal peptide" evidence="6">
    <location>
        <begin position="1"/>
        <end position="24"/>
    </location>
</feature>
<dbReference type="PANTHER" id="PTHR30006:SF3">
    <property type="entry name" value="THIAMINE-BINDING PERIPLASMIC PROTEIN"/>
    <property type="match status" value="1"/>
</dbReference>
<feature type="chain" id="PRO_5032943547" evidence="6">
    <location>
        <begin position="25"/>
        <end position="343"/>
    </location>
</feature>
<dbReference type="AlphaFoldDB" id="A0A7S8HBM5"/>
<keyword evidence="8" id="KW-1185">Reference proteome</keyword>
<sequence length="343" mass="37362">MISYRMTLMAAAAATALAAGPAQSADSITVASWGGAYQDAQRKALFDPTAKELGVTINEATLSGLAEVRVQVRSGAVTWDVVDLGATECAIGAKEGLFEPLDYSVIEAEGIDKALVHDDWIGIIYYSTILAWNTDTVENPPKSWADFWDTEKFAGLRSLRGQPQVQLEIALMADGVPIDEVYPLDVERAFKKMEEIKGDITTWWTSGAQSAQLIKDGEVDMIGIWNGRLSAAMGDGAKAGYTYNQGALNADCLAIPKGAPNKELAQKAIAHFVSAKQQAMLPKYINYGPVNQKAFELDVLTEEEKKAINSSPENIKNQLVIDAEWWGENGAEILERWDAMIQQ</sequence>
<keyword evidence="3" id="KW-0813">Transport</keyword>
<accession>A0A7S8HBM5</accession>
<dbReference type="Pfam" id="PF13416">
    <property type="entry name" value="SBP_bac_8"/>
    <property type="match status" value="1"/>
</dbReference>
<comment type="subcellular location">
    <subcellularLocation>
        <location evidence="1">Periplasm</location>
    </subcellularLocation>
</comment>
<dbReference type="GO" id="GO:0030288">
    <property type="term" value="C:outer membrane-bounded periplasmic space"/>
    <property type="evidence" value="ECO:0007669"/>
    <property type="project" value="TreeGrafter"/>
</dbReference>
<evidence type="ECO:0000256" key="4">
    <source>
        <dbReference type="ARBA" id="ARBA00022729"/>
    </source>
</evidence>
<evidence type="ECO:0000256" key="3">
    <source>
        <dbReference type="ARBA" id="ARBA00022448"/>
    </source>
</evidence>